<reference evidence="1 2" key="1">
    <citation type="submission" date="2021-03" db="EMBL/GenBank/DDBJ databases">
        <title>Antimicrobial resistance genes in bacteria isolated from Japanese honey, and their potential for conferring macrolide and lincosamide resistance in the American foulbrood pathogen Paenibacillus larvae.</title>
        <authorList>
            <person name="Okamoto M."/>
            <person name="Kumagai M."/>
            <person name="Kanamori H."/>
            <person name="Takamatsu D."/>
        </authorList>
    </citation>
    <scope>NUCLEOTIDE SEQUENCE [LARGE SCALE GENOMIC DNA]</scope>
    <source>
        <strain evidence="1 2">J21TS7</strain>
    </source>
</reference>
<name>A0ABQ4LAJ0_9BACL</name>
<dbReference type="Pfam" id="PF02334">
    <property type="entry name" value="RTP"/>
    <property type="match status" value="1"/>
</dbReference>
<dbReference type="InterPro" id="IPR003432">
    <property type="entry name" value="RTP"/>
</dbReference>
<sequence>MVNEGNREESEEAGMAFMIAQRAFIKAYLITMVEQHRGYGYQMLEELRQEFKSYGYSPPQSEIYRALHELVQEGIFYRTKQLKGSDPRVDFQEIVLYHFTDDGAEKAKLYKKQVKTDLDRCLGILHKAVNDNYQ</sequence>
<proteinExistence type="predicted"/>
<dbReference type="Gene3D" id="1.10.10.10">
    <property type="entry name" value="Winged helix-like DNA-binding domain superfamily/Winged helix DNA-binding domain"/>
    <property type="match status" value="1"/>
</dbReference>
<evidence type="ECO:0000313" key="2">
    <source>
        <dbReference type="Proteomes" id="UP000676601"/>
    </source>
</evidence>
<dbReference type="PIRSF" id="PIRSF021424">
    <property type="entry name" value="RTP"/>
    <property type="match status" value="1"/>
</dbReference>
<dbReference type="EMBL" id="BORU01000001">
    <property type="protein sequence ID" value="GIO53312.1"/>
    <property type="molecule type" value="Genomic_DNA"/>
</dbReference>
<dbReference type="Proteomes" id="UP000676601">
    <property type="component" value="Unassembled WGS sequence"/>
</dbReference>
<dbReference type="InterPro" id="IPR036390">
    <property type="entry name" value="WH_DNA-bd_sf"/>
</dbReference>
<gene>
    <name evidence="1" type="primary">rtp</name>
    <name evidence="1" type="ORF">J21TS7_16300</name>
</gene>
<comment type="caution">
    <text evidence="1">The sequence shown here is derived from an EMBL/GenBank/DDBJ whole genome shotgun (WGS) entry which is preliminary data.</text>
</comment>
<organism evidence="1 2">
    <name type="scientific">Paenibacillus cineris</name>
    <dbReference type="NCBI Taxonomy" id="237530"/>
    <lineage>
        <taxon>Bacteria</taxon>
        <taxon>Bacillati</taxon>
        <taxon>Bacillota</taxon>
        <taxon>Bacilli</taxon>
        <taxon>Bacillales</taxon>
        <taxon>Paenibacillaceae</taxon>
        <taxon>Paenibacillus</taxon>
    </lineage>
</organism>
<accession>A0ABQ4LAJ0</accession>
<keyword evidence="2" id="KW-1185">Reference proteome</keyword>
<protein>
    <submittedName>
        <fullName evidence="1">Replication termination protein</fullName>
    </submittedName>
</protein>
<evidence type="ECO:0000313" key="1">
    <source>
        <dbReference type="EMBL" id="GIO53312.1"/>
    </source>
</evidence>
<dbReference type="SUPFAM" id="SSF46785">
    <property type="entry name" value="Winged helix' DNA-binding domain"/>
    <property type="match status" value="1"/>
</dbReference>
<dbReference type="InterPro" id="IPR036388">
    <property type="entry name" value="WH-like_DNA-bd_sf"/>
</dbReference>